<dbReference type="InterPro" id="IPR047768">
    <property type="entry name" value="Tn5p-like"/>
</dbReference>
<organism evidence="3 7">
    <name type="scientific">Phreatobacter stygius</name>
    <dbReference type="NCBI Taxonomy" id="1940610"/>
    <lineage>
        <taxon>Bacteria</taxon>
        <taxon>Pseudomonadati</taxon>
        <taxon>Pseudomonadota</taxon>
        <taxon>Alphaproteobacteria</taxon>
        <taxon>Hyphomicrobiales</taxon>
        <taxon>Phreatobacteraceae</taxon>
        <taxon>Phreatobacter</taxon>
    </lineage>
</organism>
<dbReference type="NCBIfam" id="NF033590">
    <property type="entry name" value="transpos_IS4_3"/>
    <property type="match status" value="1"/>
</dbReference>
<reference evidence="3 7" key="1">
    <citation type="submission" date="2019-04" db="EMBL/GenBank/DDBJ databases">
        <title>Phreatobacter aquaticus sp. nov.</title>
        <authorList>
            <person name="Choi A."/>
        </authorList>
    </citation>
    <scope>NUCLEOTIDE SEQUENCE [LARGE SCALE GENOMIC DNA]</scope>
    <source>
        <strain evidence="3 7">KCTC 52518</strain>
    </source>
</reference>
<dbReference type="GO" id="GO:0006313">
    <property type="term" value="P:DNA transposition"/>
    <property type="evidence" value="ECO:0007669"/>
    <property type="project" value="InterPro"/>
</dbReference>
<evidence type="ECO:0000313" key="7">
    <source>
        <dbReference type="Proteomes" id="UP000298781"/>
    </source>
</evidence>
<gene>
    <name evidence="2" type="ORF">E8M01_02590</name>
    <name evidence="3" type="ORF">E8M01_02775</name>
    <name evidence="4" type="ORF">E8M01_14340</name>
    <name evidence="5" type="ORF">E8M01_25275</name>
    <name evidence="6" type="ORF">E8M01_25530</name>
</gene>
<dbReference type="EMBL" id="CP039690">
    <property type="protein sequence ID" value="QCI63249.1"/>
    <property type="molecule type" value="Genomic_DNA"/>
</dbReference>
<dbReference type="EMBL" id="CP039690">
    <property type="protein sequence ID" value="QCI67250.1"/>
    <property type="molecule type" value="Genomic_DNA"/>
</dbReference>
<dbReference type="GO" id="GO:0003677">
    <property type="term" value="F:DNA binding"/>
    <property type="evidence" value="ECO:0007669"/>
    <property type="project" value="InterPro"/>
</dbReference>
<dbReference type="KEGG" id="pstg:E8M01_25530"/>
<dbReference type="Proteomes" id="UP000298781">
    <property type="component" value="Chromosome"/>
</dbReference>
<dbReference type="RefSeq" id="WP_136958680.1">
    <property type="nucleotide sequence ID" value="NZ_CP039690.1"/>
</dbReference>
<dbReference type="InterPro" id="IPR054836">
    <property type="entry name" value="Tn5_transposase"/>
</dbReference>
<dbReference type="Gene3D" id="3.90.350.10">
    <property type="entry name" value="Transposase Inhibitor Protein From Tn5, Chain A, domain 1"/>
    <property type="match status" value="1"/>
</dbReference>
<dbReference type="SUPFAM" id="SSF53098">
    <property type="entry name" value="Ribonuclease H-like"/>
    <property type="match status" value="1"/>
</dbReference>
<feature type="domain" description="Transposase IS4-like" evidence="1">
    <location>
        <begin position="187"/>
        <end position="277"/>
    </location>
</feature>
<evidence type="ECO:0000259" key="1">
    <source>
        <dbReference type="Pfam" id="PF01609"/>
    </source>
</evidence>
<dbReference type="Gene3D" id="1.10.740.10">
    <property type="entry name" value="Transferase Inhibitor Protein From Tn5, Chain"/>
    <property type="match status" value="1"/>
</dbReference>
<evidence type="ECO:0000313" key="5">
    <source>
        <dbReference type="EMBL" id="QCI67250.1"/>
    </source>
</evidence>
<name>A0A4D7AQI9_9HYPH</name>
<dbReference type="AlphaFoldDB" id="A0A4D7AQI9"/>
<dbReference type="KEGG" id="pstg:E8M01_02590"/>
<accession>A0A4D7AQI9</accession>
<evidence type="ECO:0000313" key="2">
    <source>
        <dbReference type="EMBL" id="QCI63219.1"/>
    </source>
</evidence>
<evidence type="ECO:0000313" key="6">
    <source>
        <dbReference type="EMBL" id="QCI67293.1"/>
    </source>
</evidence>
<dbReference type="EMBL" id="CP039690">
    <property type="protein sequence ID" value="QCI65285.1"/>
    <property type="molecule type" value="Genomic_DNA"/>
</dbReference>
<dbReference type="OrthoDB" id="29815at2"/>
<sequence>MRLTRLLRNPAVTVEEMAATAQERTAERCIGRPVLAIQDTTSIKSSGGGGLMLHAMIAVDAEDGAILGLAHAQFMSRDKGLRGERKSRPLAAKESRRWLEGGEDAARIGALARSVTVIADREGDIFEAFARRPKDIELLVRAAQDRSLGDGGLLFATVDALPEAGRTLLDLPAKPGRKARQARLAVRFMAAQLARPKAGTPGLEALPASVGMTLVDIREVDPPAGEPAVHWRLLISRAVRDITEALAVAELYRRRWAIEQLFRTLKTQGYDIEGLRIAEDVPRLKLVMAALVAAVSVQQLVHARDGASPQTPLRPLTDAFQPEDQPLLEALSAKLEGKTQRQKNPHPKGSLAFAAWVCARLGGWTGYYGKPGPMVMLQGWLSFYDAKQGWDALAQAKDV</sequence>
<dbReference type="KEGG" id="pstg:E8M01_02775"/>
<dbReference type="PANTHER" id="PTHR37319:SF1">
    <property type="entry name" value="TRANSPOSASE TN5 DIMERISATION DOMAIN-CONTAINING PROTEIN"/>
    <property type="match status" value="1"/>
</dbReference>
<evidence type="ECO:0000313" key="3">
    <source>
        <dbReference type="EMBL" id="QCI63249.1"/>
    </source>
</evidence>
<dbReference type="InterPro" id="IPR014737">
    <property type="entry name" value="Transposase_Tn5-like_C"/>
</dbReference>
<dbReference type="GO" id="GO:0004803">
    <property type="term" value="F:transposase activity"/>
    <property type="evidence" value="ECO:0007669"/>
    <property type="project" value="InterPro"/>
</dbReference>
<dbReference type="InterPro" id="IPR002559">
    <property type="entry name" value="Transposase_11"/>
</dbReference>
<dbReference type="InterPro" id="IPR012337">
    <property type="entry name" value="RNaseH-like_sf"/>
</dbReference>
<protein>
    <submittedName>
        <fullName evidence="3">IS4 family transposase</fullName>
    </submittedName>
</protein>
<dbReference type="EMBL" id="CP039690">
    <property type="protein sequence ID" value="QCI67293.1"/>
    <property type="molecule type" value="Genomic_DNA"/>
</dbReference>
<proteinExistence type="predicted"/>
<dbReference type="EMBL" id="CP039690">
    <property type="protein sequence ID" value="QCI63219.1"/>
    <property type="molecule type" value="Genomic_DNA"/>
</dbReference>
<dbReference type="Pfam" id="PF01609">
    <property type="entry name" value="DDE_Tnp_1"/>
    <property type="match status" value="1"/>
</dbReference>
<evidence type="ECO:0000313" key="4">
    <source>
        <dbReference type="EMBL" id="QCI65285.1"/>
    </source>
</evidence>
<dbReference type="KEGG" id="pstg:E8M01_14340"/>
<keyword evidence="7" id="KW-1185">Reference proteome</keyword>
<dbReference type="PANTHER" id="PTHR37319">
    <property type="entry name" value="TRANSPOSASE"/>
    <property type="match status" value="1"/>
</dbReference>
<dbReference type="KEGG" id="pstg:E8M01_25275"/>